<evidence type="ECO:0000256" key="1">
    <source>
        <dbReference type="SAM" id="MobiDB-lite"/>
    </source>
</evidence>
<evidence type="ECO:0000313" key="4">
    <source>
        <dbReference type="EMBL" id="GDY70643.1"/>
    </source>
</evidence>
<dbReference type="GeneID" id="41537301"/>
<feature type="compositionally biased region" description="Gly residues" evidence="1">
    <location>
        <begin position="27"/>
        <end position="36"/>
    </location>
</feature>
<accession>A0A4D4NB40</accession>
<keyword evidence="2" id="KW-0732">Signal</keyword>
<feature type="region of interest" description="Disordered" evidence="1">
    <location>
        <begin position="27"/>
        <end position="67"/>
    </location>
</feature>
<proteinExistence type="predicted"/>
<evidence type="ECO:0000313" key="3">
    <source>
        <dbReference type="EMBL" id="GDY68975.1"/>
    </source>
</evidence>
<protein>
    <recommendedName>
        <fullName evidence="8">Secreted protein</fullName>
    </recommendedName>
</protein>
<dbReference type="PROSITE" id="PS51257">
    <property type="entry name" value="PROKAR_LIPOPROTEIN"/>
    <property type="match status" value="1"/>
</dbReference>
<evidence type="ECO:0000256" key="2">
    <source>
        <dbReference type="SAM" id="SignalP"/>
    </source>
</evidence>
<sequence>MFSKRLIAAAATAVVIAGLGACGSETGNGSGSGGADLGSSWSDDAGRSGQDAAPHARPDTDTVRGLRDSVRHLSRKTAKATRPHLVNKCTPATRRAKHTQQRGTGTRKKTRTWYTTEHYQDCKKVRNGTETYTRTVRPQQWCVRLDDVDGDTSQDDRWYQVTRTTYDEALTMAEHTRIEFTPAGTGC</sequence>
<dbReference type="AlphaFoldDB" id="A0A4D4NB40"/>
<reference evidence="3 7" key="2">
    <citation type="submission" date="2019-04" db="EMBL/GenBank/DDBJ databases">
        <title>Draft genome sequences of Streptomyces avermitilis NBRC 14893.</title>
        <authorList>
            <person name="Komaki H."/>
            <person name="Tamura T."/>
            <person name="Hosoyama A."/>
        </authorList>
    </citation>
    <scope>NUCLEOTIDE SEQUENCE [LARGE SCALE GENOMIC DNA]</scope>
    <source>
        <strain evidence="3 7">NBRC 14893</strain>
    </source>
</reference>
<evidence type="ECO:0008006" key="8">
    <source>
        <dbReference type="Google" id="ProtNLM"/>
    </source>
</evidence>
<dbReference type="RefSeq" id="WP_010981542.1">
    <property type="nucleotide sequence ID" value="NZ_BAABTN010000145.1"/>
</dbReference>
<evidence type="ECO:0000313" key="6">
    <source>
        <dbReference type="Proteomes" id="UP000299211"/>
    </source>
</evidence>
<evidence type="ECO:0000313" key="5">
    <source>
        <dbReference type="EMBL" id="GDY80397.1"/>
    </source>
</evidence>
<comment type="caution">
    <text evidence="5">The sequence shown here is derived from an EMBL/GenBank/DDBJ whole genome shotgun (WGS) entry which is preliminary data.</text>
</comment>
<dbReference type="Proteomes" id="UP000299211">
    <property type="component" value="Unassembled WGS sequence"/>
</dbReference>
<organism evidence="5 6">
    <name type="scientific">Streptomyces avermitilis</name>
    <dbReference type="NCBI Taxonomy" id="33903"/>
    <lineage>
        <taxon>Bacteria</taxon>
        <taxon>Bacillati</taxon>
        <taxon>Actinomycetota</taxon>
        <taxon>Actinomycetes</taxon>
        <taxon>Kitasatosporales</taxon>
        <taxon>Streptomycetaceae</taxon>
        <taxon>Streptomyces</taxon>
    </lineage>
</organism>
<evidence type="ECO:0000313" key="7">
    <source>
        <dbReference type="Proteomes" id="UP000302139"/>
    </source>
</evidence>
<feature type="chain" id="PRO_5044088967" description="Secreted protein" evidence="2">
    <location>
        <begin position="24"/>
        <end position="187"/>
    </location>
</feature>
<feature type="signal peptide" evidence="2">
    <location>
        <begin position="1"/>
        <end position="23"/>
    </location>
</feature>
<feature type="compositionally biased region" description="Basic and acidic residues" evidence="1">
    <location>
        <begin position="54"/>
        <end position="67"/>
    </location>
</feature>
<dbReference type="Proteomes" id="UP000302139">
    <property type="component" value="Unassembled WGS sequence"/>
</dbReference>
<dbReference type="EMBL" id="BJHX01000001">
    <property type="protein sequence ID" value="GDY68975.1"/>
    <property type="molecule type" value="Genomic_DNA"/>
</dbReference>
<dbReference type="EMBL" id="BJHY01000001">
    <property type="protein sequence ID" value="GDY70643.1"/>
    <property type="molecule type" value="Genomic_DNA"/>
</dbReference>
<name>A0A4D4NB40_STRAX</name>
<gene>
    <name evidence="3" type="ORF">SAV14893_083680</name>
    <name evidence="4" type="ORF">SAV31267_001280</name>
    <name evidence="5" type="ORF">SAV31267_098820</name>
</gene>
<reference evidence="5 6" key="1">
    <citation type="submission" date="2019-04" db="EMBL/GenBank/DDBJ databases">
        <title>Draft genome sequences of Streptomyces avermitilis ATCC 31267.</title>
        <authorList>
            <person name="Komaki H."/>
            <person name="Tamura T."/>
            <person name="Hosoyama A."/>
        </authorList>
    </citation>
    <scope>NUCLEOTIDE SEQUENCE [LARGE SCALE GENOMIC DNA]</scope>
    <source>
        <strain evidence="5 6">ATCC 31267</strain>
    </source>
</reference>
<dbReference type="EMBL" id="BJHY01000002">
    <property type="protein sequence ID" value="GDY80397.1"/>
    <property type="molecule type" value="Genomic_DNA"/>
</dbReference>